<gene>
    <name evidence="3" type="ORF">GCM10023185_24980</name>
</gene>
<protein>
    <recommendedName>
        <fullName evidence="5">Translation initiation factor IF-2</fullName>
    </recommendedName>
</protein>
<evidence type="ECO:0000256" key="2">
    <source>
        <dbReference type="SAM" id="SignalP"/>
    </source>
</evidence>
<name>A0ABP8IHE9_9BACT</name>
<evidence type="ECO:0000313" key="3">
    <source>
        <dbReference type="EMBL" id="GAA4358906.1"/>
    </source>
</evidence>
<dbReference type="EMBL" id="BAABGZ010000028">
    <property type="protein sequence ID" value="GAA4358906.1"/>
    <property type="molecule type" value="Genomic_DNA"/>
</dbReference>
<feature type="region of interest" description="Disordered" evidence="1">
    <location>
        <begin position="36"/>
        <end position="133"/>
    </location>
</feature>
<feature type="compositionally biased region" description="Low complexity" evidence="1">
    <location>
        <begin position="41"/>
        <end position="63"/>
    </location>
</feature>
<sequence>MKLLGLLGFFFFLGLGSQQAQGQALSHEPEAGIMLAQNTPTTSSAQAQEPAAATPAVKAVPQAGRQNKPQRVDEATADESMEDHTARSARPERSARSARSSRAAEAGARGARSAAGAGAGAGRVGGAGRGRGQ</sequence>
<feature type="signal peptide" evidence="2">
    <location>
        <begin position="1"/>
        <end position="20"/>
    </location>
</feature>
<dbReference type="Proteomes" id="UP001501153">
    <property type="component" value="Unassembled WGS sequence"/>
</dbReference>
<evidence type="ECO:0008006" key="5">
    <source>
        <dbReference type="Google" id="ProtNLM"/>
    </source>
</evidence>
<feature type="compositionally biased region" description="Gly residues" evidence="1">
    <location>
        <begin position="117"/>
        <end position="133"/>
    </location>
</feature>
<evidence type="ECO:0000313" key="4">
    <source>
        <dbReference type="Proteomes" id="UP001501153"/>
    </source>
</evidence>
<accession>A0ABP8IHE9</accession>
<keyword evidence="2" id="KW-0732">Signal</keyword>
<keyword evidence="4" id="KW-1185">Reference proteome</keyword>
<proteinExistence type="predicted"/>
<comment type="caution">
    <text evidence="3">The sequence shown here is derived from an EMBL/GenBank/DDBJ whole genome shotgun (WGS) entry which is preliminary data.</text>
</comment>
<feature type="compositionally biased region" description="Low complexity" evidence="1">
    <location>
        <begin position="97"/>
        <end position="116"/>
    </location>
</feature>
<organism evidence="3 4">
    <name type="scientific">Hymenobacter saemangeumensis</name>
    <dbReference type="NCBI Taxonomy" id="1084522"/>
    <lineage>
        <taxon>Bacteria</taxon>
        <taxon>Pseudomonadati</taxon>
        <taxon>Bacteroidota</taxon>
        <taxon>Cytophagia</taxon>
        <taxon>Cytophagales</taxon>
        <taxon>Hymenobacteraceae</taxon>
        <taxon>Hymenobacter</taxon>
    </lineage>
</organism>
<dbReference type="RefSeq" id="WP_345236391.1">
    <property type="nucleotide sequence ID" value="NZ_BAABGZ010000028.1"/>
</dbReference>
<feature type="chain" id="PRO_5046810986" description="Translation initiation factor IF-2" evidence="2">
    <location>
        <begin position="21"/>
        <end position="133"/>
    </location>
</feature>
<evidence type="ECO:0000256" key="1">
    <source>
        <dbReference type="SAM" id="MobiDB-lite"/>
    </source>
</evidence>
<feature type="compositionally biased region" description="Basic and acidic residues" evidence="1">
    <location>
        <begin position="82"/>
        <end position="95"/>
    </location>
</feature>
<reference evidence="4" key="1">
    <citation type="journal article" date="2019" name="Int. J. Syst. Evol. Microbiol.">
        <title>The Global Catalogue of Microorganisms (GCM) 10K type strain sequencing project: providing services to taxonomists for standard genome sequencing and annotation.</title>
        <authorList>
            <consortium name="The Broad Institute Genomics Platform"/>
            <consortium name="The Broad Institute Genome Sequencing Center for Infectious Disease"/>
            <person name="Wu L."/>
            <person name="Ma J."/>
        </authorList>
    </citation>
    <scope>NUCLEOTIDE SEQUENCE [LARGE SCALE GENOMIC DNA]</scope>
    <source>
        <strain evidence="4">JCM 17923</strain>
    </source>
</reference>